<accession>A0A2W7QMH4</accession>
<evidence type="ECO:0000313" key="3">
    <source>
        <dbReference type="EMBL" id="PZX49653.1"/>
    </source>
</evidence>
<dbReference type="Pfam" id="PF00144">
    <property type="entry name" value="Beta-lactamase"/>
    <property type="match status" value="1"/>
</dbReference>
<evidence type="ECO:0000259" key="2">
    <source>
        <dbReference type="Pfam" id="PF00144"/>
    </source>
</evidence>
<dbReference type="RefSeq" id="WP_111321001.1">
    <property type="nucleotide sequence ID" value="NZ_QKZT01000014.1"/>
</dbReference>
<dbReference type="Proteomes" id="UP000248882">
    <property type="component" value="Unassembled WGS sequence"/>
</dbReference>
<reference evidence="3 4" key="1">
    <citation type="submission" date="2018-06" db="EMBL/GenBank/DDBJ databases">
        <title>Genomic Encyclopedia of Archaeal and Bacterial Type Strains, Phase II (KMG-II): from individual species to whole genera.</title>
        <authorList>
            <person name="Goeker M."/>
        </authorList>
    </citation>
    <scope>NUCLEOTIDE SEQUENCE [LARGE SCALE GENOMIC DNA]</scope>
    <source>
        <strain evidence="3 4">DSM 19830</strain>
    </source>
</reference>
<protein>
    <submittedName>
        <fullName evidence="3">CubicO group peptidase (Beta-lactamase class C family)</fullName>
    </submittedName>
</protein>
<organism evidence="3 4">
    <name type="scientific">Algoriphagus chordae</name>
    <dbReference type="NCBI Taxonomy" id="237019"/>
    <lineage>
        <taxon>Bacteria</taxon>
        <taxon>Pseudomonadati</taxon>
        <taxon>Bacteroidota</taxon>
        <taxon>Cytophagia</taxon>
        <taxon>Cytophagales</taxon>
        <taxon>Cyclobacteriaceae</taxon>
        <taxon>Algoriphagus</taxon>
    </lineage>
</organism>
<evidence type="ECO:0000313" key="4">
    <source>
        <dbReference type="Proteomes" id="UP000248882"/>
    </source>
</evidence>
<dbReference type="OrthoDB" id="1357763at2"/>
<keyword evidence="1" id="KW-0472">Membrane</keyword>
<gene>
    <name evidence="3" type="ORF">LV85_03096</name>
</gene>
<keyword evidence="1" id="KW-1133">Transmembrane helix</keyword>
<dbReference type="EMBL" id="QKZT01000014">
    <property type="protein sequence ID" value="PZX49653.1"/>
    <property type="molecule type" value="Genomic_DNA"/>
</dbReference>
<comment type="caution">
    <text evidence="3">The sequence shown here is derived from an EMBL/GenBank/DDBJ whole genome shotgun (WGS) entry which is preliminary data.</text>
</comment>
<dbReference type="PANTHER" id="PTHR46825">
    <property type="entry name" value="D-ALANYL-D-ALANINE-CARBOXYPEPTIDASE/ENDOPEPTIDASE AMPH"/>
    <property type="match status" value="1"/>
</dbReference>
<dbReference type="InterPro" id="IPR050491">
    <property type="entry name" value="AmpC-like"/>
</dbReference>
<dbReference type="InterPro" id="IPR012338">
    <property type="entry name" value="Beta-lactam/transpept-like"/>
</dbReference>
<sequence>MNKKIKIISAVLVFWVALFIAWEWWYSFPKVRIIPTTEVTSEAEGIDSIVTHAMSNYLLPGISVAIVRNDKLYYLNAFGYSNLETKDSLTVESEIIVASVSKLFTAIGLAEALQAKGIQVNDPVSALGLGEKINSTSLAKVRFQDLLSHQSGLRDKTFSEMIFSFSSRSQSLDEWGTAFLENTATYHSDSTSYNYADSNYDLLGFLLSRSENLEFHTHLQNSVLDPSGMEGSGFVSEWPSIEEGITGYQRTFLWKRIVPKRIKFPTLPSPSAGLVSTTKDMSSALIHLLRAERGAYRQALEWLSIEGTKVPVGFQKTQINGSEWIGHFGGQAGYASLLFYSKEADTGIFLFSNSRDKDDFRIEIARQIISYISK</sequence>
<dbReference type="PANTHER" id="PTHR46825:SF9">
    <property type="entry name" value="BETA-LACTAMASE-RELATED DOMAIN-CONTAINING PROTEIN"/>
    <property type="match status" value="1"/>
</dbReference>
<proteinExistence type="predicted"/>
<keyword evidence="4" id="KW-1185">Reference proteome</keyword>
<dbReference type="InterPro" id="IPR001466">
    <property type="entry name" value="Beta-lactam-related"/>
</dbReference>
<keyword evidence="1" id="KW-0812">Transmembrane</keyword>
<dbReference type="Gene3D" id="3.40.710.10">
    <property type="entry name" value="DD-peptidase/beta-lactamase superfamily"/>
    <property type="match status" value="1"/>
</dbReference>
<name>A0A2W7QMH4_9BACT</name>
<feature type="domain" description="Beta-lactamase-related" evidence="2">
    <location>
        <begin position="46"/>
        <end position="368"/>
    </location>
</feature>
<dbReference type="AlphaFoldDB" id="A0A2W7QMH4"/>
<dbReference type="SUPFAM" id="SSF56601">
    <property type="entry name" value="beta-lactamase/transpeptidase-like"/>
    <property type="match status" value="1"/>
</dbReference>
<evidence type="ECO:0000256" key="1">
    <source>
        <dbReference type="SAM" id="Phobius"/>
    </source>
</evidence>
<feature type="transmembrane region" description="Helical" evidence="1">
    <location>
        <begin position="7"/>
        <end position="26"/>
    </location>
</feature>